<sequence>MFEKILQIYSEMETHLNFLELEEEAPFPKSKRAIPIIQNALDKVRPIFLKAKPTPAQEIKFFKEIKPKFTSKLFYHNGIYRMETDKPSGSTEILIDYFRSQQQDINRYFNKHRDFIKYYRTDQTYLDHKYFIRGAMKFDLEVDNISFAADPAFFTDRSFKIGKIRAHEILEIYLSHRIAQLETPSQHIENSQHRKYPLTWTLSKTDIIELIYSLQSVGAFNNGTADLKDIADAFADYFDVNLSQPSRTFIDIRRRKSNPTKFISELQEKLQQRIDEAEEDS</sequence>
<keyword evidence="2" id="KW-1185">Reference proteome</keyword>
<dbReference type="STRING" id="1118202.SAMN05443429_1015"/>
<dbReference type="Pfam" id="PF09357">
    <property type="entry name" value="RteC"/>
    <property type="match status" value="1"/>
</dbReference>
<protein>
    <submittedName>
        <fullName evidence="1">RteC protein</fullName>
    </submittedName>
</protein>
<accession>A0A1M5ZX21</accession>
<name>A0A1M5ZX21_9FLAO</name>
<evidence type="ECO:0000313" key="2">
    <source>
        <dbReference type="Proteomes" id="UP000184335"/>
    </source>
</evidence>
<gene>
    <name evidence="1" type="ORF">SAMN05443429_1015</name>
</gene>
<evidence type="ECO:0000313" key="1">
    <source>
        <dbReference type="EMBL" id="SHI28825.1"/>
    </source>
</evidence>
<proteinExistence type="predicted"/>
<dbReference type="Proteomes" id="UP000184335">
    <property type="component" value="Unassembled WGS sequence"/>
</dbReference>
<dbReference type="InterPro" id="IPR018534">
    <property type="entry name" value="Tet_reg_excision_RteC"/>
</dbReference>
<dbReference type="AlphaFoldDB" id="A0A1M5ZX21"/>
<organism evidence="1 2">
    <name type="scientific">Cruoricaptor ignavus</name>
    <dbReference type="NCBI Taxonomy" id="1118202"/>
    <lineage>
        <taxon>Bacteria</taxon>
        <taxon>Pseudomonadati</taxon>
        <taxon>Bacteroidota</taxon>
        <taxon>Flavobacteriia</taxon>
        <taxon>Flavobacteriales</taxon>
        <taxon>Weeksellaceae</taxon>
        <taxon>Cruoricaptor</taxon>
    </lineage>
</organism>
<dbReference type="EMBL" id="FQYI01000001">
    <property type="protein sequence ID" value="SHI28825.1"/>
    <property type="molecule type" value="Genomic_DNA"/>
</dbReference>
<reference evidence="1 2" key="1">
    <citation type="submission" date="2016-11" db="EMBL/GenBank/DDBJ databases">
        <authorList>
            <person name="Jaros S."/>
            <person name="Januszkiewicz K."/>
            <person name="Wedrychowicz H."/>
        </authorList>
    </citation>
    <scope>NUCLEOTIDE SEQUENCE [LARGE SCALE GENOMIC DNA]</scope>
    <source>
        <strain evidence="1 2">DSM 25479</strain>
    </source>
</reference>